<dbReference type="Proteomes" id="UP000239388">
    <property type="component" value="Unassembled WGS sequence"/>
</dbReference>
<dbReference type="RefSeq" id="WP_105339378.1">
    <property type="nucleotide sequence ID" value="NZ_PUHZ01000026.1"/>
</dbReference>
<keyword evidence="1" id="KW-1133">Transmembrane helix</keyword>
<dbReference type="OrthoDB" id="9876613at2"/>
<feature type="transmembrane region" description="Helical" evidence="1">
    <location>
        <begin position="117"/>
        <end position="141"/>
    </location>
</feature>
<name>A0A2S8F3W7_9BACT</name>
<reference evidence="4 5" key="1">
    <citation type="submission" date="2018-02" db="EMBL/GenBank/DDBJ databases">
        <title>Comparative genomes isolates from brazilian mangrove.</title>
        <authorList>
            <person name="Araujo J.E."/>
            <person name="Taketani R.G."/>
            <person name="Silva M.C.P."/>
            <person name="Loureco M.V."/>
            <person name="Andreote F.D."/>
        </authorList>
    </citation>
    <scope>NUCLEOTIDE SEQUENCE [LARGE SCALE GENOMIC DNA]</scope>
    <source>
        <strain evidence="2 5">NAP PRIS-MGV</strain>
        <strain evidence="3 4">Nap-Phe MGV</strain>
    </source>
</reference>
<feature type="transmembrane region" description="Helical" evidence="1">
    <location>
        <begin position="83"/>
        <end position="105"/>
    </location>
</feature>
<comment type="caution">
    <text evidence="2">The sequence shown here is derived from an EMBL/GenBank/DDBJ whole genome shotgun (WGS) entry which is preliminary data.</text>
</comment>
<protein>
    <submittedName>
        <fullName evidence="2">Uncharacterized protein</fullName>
    </submittedName>
</protein>
<keyword evidence="1" id="KW-0812">Transmembrane</keyword>
<keyword evidence="1" id="KW-0472">Membrane</keyword>
<feature type="transmembrane region" description="Helical" evidence="1">
    <location>
        <begin position="42"/>
        <end position="63"/>
    </location>
</feature>
<evidence type="ECO:0000313" key="5">
    <source>
        <dbReference type="Proteomes" id="UP000239388"/>
    </source>
</evidence>
<organism evidence="2 5">
    <name type="scientific">Blastopirellula marina</name>
    <dbReference type="NCBI Taxonomy" id="124"/>
    <lineage>
        <taxon>Bacteria</taxon>
        <taxon>Pseudomonadati</taxon>
        <taxon>Planctomycetota</taxon>
        <taxon>Planctomycetia</taxon>
        <taxon>Pirellulales</taxon>
        <taxon>Pirellulaceae</taxon>
        <taxon>Blastopirellula</taxon>
    </lineage>
</organism>
<proteinExistence type="predicted"/>
<evidence type="ECO:0000313" key="3">
    <source>
        <dbReference type="EMBL" id="PQO41554.1"/>
    </source>
</evidence>
<dbReference type="AlphaFoldDB" id="A0A2S8F3W7"/>
<gene>
    <name evidence="3" type="ORF">C5Y93_31075</name>
    <name evidence="2" type="ORF">C5Y98_29280</name>
</gene>
<evidence type="ECO:0000313" key="4">
    <source>
        <dbReference type="Proteomes" id="UP000237819"/>
    </source>
</evidence>
<evidence type="ECO:0000256" key="1">
    <source>
        <dbReference type="SAM" id="Phobius"/>
    </source>
</evidence>
<sequence>METPEANPFASPQTIATASVDTHVSAWKWVLTAVVAGIKSGFGVVMVACFLIAIVIAIATLILDNFPDYVTLLLMVLIGPFMWGFIGAVHGGAAGIFAGLVAVAVRRSPWKTTVQLASCLTITPLTFVVPLLVGTIAMGLAPTLSVSEPNVRRLLALLMLTICGLIVGWGISRKLRALSDSESEQTSAPSGDGEHD</sequence>
<evidence type="ECO:0000313" key="2">
    <source>
        <dbReference type="EMBL" id="PQO26866.1"/>
    </source>
</evidence>
<dbReference type="Proteomes" id="UP000237819">
    <property type="component" value="Unassembled WGS sequence"/>
</dbReference>
<feature type="transmembrane region" description="Helical" evidence="1">
    <location>
        <begin position="153"/>
        <end position="171"/>
    </location>
</feature>
<accession>A0A2S8F3W7</accession>
<dbReference type="EMBL" id="PUHZ01000026">
    <property type="protein sequence ID" value="PQO41554.1"/>
    <property type="molecule type" value="Genomic_DNA"/>
</dbReference>
<dbReference type="EMBL" id="PUIB01000029">
    <property type="protein sequence ID" value="PQO26866.1"/>
    <property type="molecule type" value="Genomic_DNA"/>
</dbReference>